<sequence>MDTKDLLNDSSIHHGRNLVCFMNRKGFKVEDLEKALQLSQKQVEELMEMKKEAGE</sequence>
<name>K5ZTM2_9BACT</name>
<dbReference type="EMBL" id="AGZQ01000028">
    <property type="protein sequence ID" value="EKN06748.1"/>
    <property type="molecule type" value="Genomic_DNA"/>
</dbReference>
<dbReference type="Proteomes" id="UP000006271">
    <property type="component" value="Unassembled WGS sequence"/>
</dbReference>
<protein>
    <submittedName>
        <fullName evidence="1">Uncharacterized protein</fullName>
    </submittedName>
</protein>
<reference evidence="1 2" key="1">
    <citation type="submission" date="2012-02" db="EMBL/GenBank/DDBJ databases">
        <title>The Genome Sequence of Parabacteroides merdae CL03T12C32.</title>
        <authorList>
            <consortium name="The Broad Institute Genome Sequencing Platform"/>
            <person name="Earl A."/>
            <person name="Ward D."/>
            <person name="Feldgarden M."/>
            <person name="Gevers D."/>
            <person name="Zitomersky N.L."/>
            <person name="Coyne M.J."/>
            <person name="Comstock L.E."/>
            <person name="Young S.K."/>
            <person name="Zeng Q."/>
            <person name="Gargeya S."/>
            <person name="Fitzgerald M."/>
            <person name="Haas B."/>
            <person name="Abouelleil A."/>
            <person name="Alvarado L."/>
            <person name="Arachchi H.M."/>
            <person name="Berlin A."/>
            <person name="Chapman S.B."/>
            <person name="Gearin G."/>
            <person name="Goldberg J."/>
            <person name="Griggs A."/>
            <person name="Gujja S."/>
            <person name="Hansen M."/>
            <person name="Heiman D."/>
            <person name="Howarth C."/>
            <person name="Larimer J."/>
            <person name="Lui A."/>
            <person name="MacDonald P.J.P."/>
            <person name="McCowen C."/>
            <person name="Montmayeur A."/>
            <person name="Murphy C."/>
            <person name="Neiman D."/>
            <person name="Pearson M."/>
            <person name="Priest M."/>
            <person name="Roberts A."/>
            <person name="Saif S."/>
            <person name="Shea T."/>
            <person name="Sisk P."/>
            <person name="Stolte C."/>
            <person name="Sykes S."/>
            <person name="Wortman J."/>
            <person name="Nusbaum C."/>
            <person name="Birren B."/>
        </authorList>
    </citation>
    <scope>NUCLEOTIDE SEQUENCE [LARGE SCALE GENOMIC DNA]</scope>
    <source>
        <strain evidence="1 2">CL03T12C32</strain>
    </source>
</reference>
<dbReference type="HOGENOM" id="CLU_3028148_0_0_10"/>
<dbReference type="PATRIC" id="fig|999420.3.peg.4045"/>
<evidence type="ECO:0000313" key="1">
    <source>
        <dbReference type="EMBL" id="EKN06748.1"/>
    </source>
</evidence>
<dbReference type="AlphaFoldDB" id="K5ZTM2"/>
<proteinExistence type="predicted"/>
<dbReference type="RefSeq" id="WP_005648229.1">
    <property type="nucleotide sequence ID" value="NZ_JH976458.1"/>
</dbReference>
<evidence type="ECO:0000313" key="2">
    <source>
        <dbReference type="Proteomes" id="UP000006271"/>
    </source>
</evidence>
<accession>K5ZTM2</accession>
<gene>
    <name evidence="1" type="ORF">HMPREF1060_03917</name>
</gene>
<comment type="caution">
    <text evidence="1">The sequence shown here is derived from an EMBL/GenBank/DDBJ whole genome shotgun (WGS) entry which is preliminary data.</text>
</comment>
<organism evidence="1 2">
    <name type="scientific">Parabacteroides merdae CL03T12C32</name>
    <dbReference type="NCBI Taxonomy" id="999420"/>
    <lineage>
        <taxon>Bacteria</taxon>
        <taxon>Pseudomonadati</taxon>
        <taxon>Bacteroidota</taxon>
        <taxon>Bacteroidia</taxon>
        <taxon>Bacteroidales</taxon>
        <taxon>Tannerellaceae</taxon>
        <taxon>Parabacteroides</taxon>
    </lineage>
</organism>